<protein>
    <submittedName>
        <fullName evidence="3">Unannotated protein</fullName>
    </submittedName>
</protein>
<dbReference type="AlphaFoldDB" id="A0A6J6KFK7"/>
<dbReference type="SUPFAM" id="SSF49265">
    <property type="entry name" value="Fibronectin type III"/>
    <property type="match status" value="1"/>
</dbReference>
<name>A0A6J6KFK7_9ZZZZ</name>
<gene>
    <name evidence="3" type="ORF">UFOPK2162_00853</name>
</gene>
<feature type="compositionally biased region" description="Acidic residues" evidence="1">
    <location>
        <begin position="185"/>
        <end position="203"/>
    </location>
</feature>
<feature type="compositionally biased region" description="Low complexity" evidence="1">
    <location>
        <begin position="116"/>
        <end position="137"/>
    </location>
</feature>
<dbReference type="EMBL" id="CAEZVZ010000123">
    <property type="protein sequence ID" value="CAB4647916.1"/>
    <property type="molecule type" value="Genomic_DNA"/>
</dbReference>
<accession>A0A6J6KFK7</accession>
<proteinExistence type="predicted"/>
<dbReference type="InterPro" id="IPR013783">
    <property type="entry name" value="Ig-like_fold"/>
</dbReference>
<keyword evidence="2" id="KW-0472">Membrane</keyword>
<organism evidence="3">
    <name type="scientific">freshwater metagenome</name>
    <dbReference type="NCBI Taxonomy" id="449393"/>
    <lineage>
        <taxon>unclassified sequences</taxon>
        <taxon>metagenomes</taxon>
        <taxon>ecological metagenomes</taxon>
    </lineage>
</organism>
<feature type="compositionally biased region" description="Low complexity" evidence="1">
    <location>
        <begin position="169"/>
        <end position="184"/>
    </location>
</feature>
<keyword evidence="2" id="KW-1133">Transmembrane helix</keyword>
<feature type="transmembrane region" description="Helical" evidence="2">
    <location>
        <begin position="140"/>
        <end position="160"/>
    </location>
</feature>
<evidence type="ECO:0000256" key="1">
    <source>
        <dbReference type="SAM" id="MobiDB-lite"/>
    </source>
</evidence>
<evidence type="ECO:0000313" key="3">
    <source>
        <dbReference type="EMBL" id="CAB4647916.1"/>
    </source>
</evidence>
<dbReference type="Gene3D" id="2.60.40.10">
    <property type="entry name" value="Immunoglobulins"/>
    <property type="match status" value="1"/>
</dbReference>
<feature type="region of interest" description="Disordered" evidence="1">
    <location>
        <begin position="165"/>
        <end position="209"/>
    </location>
</feature>
<keyword evidence="2" id="KW-0812">Transmembrane</keyword>
<evidence type="ECO:0000256" key="2">
    <source>
        <dbReference type="SAM" id="Phobius"/>
    </source>
</evidence>
<feature type="region of interest" description="Disordered" evidence="1">
    <location>
        <begin position="1"/>
        <end position="137"/>
    </location>
</feature>
<sequence length="304" mass="31011">MAVKKKPAAKKAAVKKSAAKKSVAKKSAAKKVAKKSVAKKSSTKKSVAKKVAKKSVAKKSAVKKVAKKSAVKKSAAKKSVKKSAVKKRTAAASSVVIPPVPSSSTLGAARVDVTSTPKPVTKSAAAPAKPVKPAAPKQGASGKVLAAIIVGIILLAVVVVTRPDSDGGDAAPAPTASASAMATEEATEEPMEEPTAEATEDASSEPVAAVEGPKTIGNWKDSAKTIMSITWKTPAASAGLTGYKVEIRVNRGEWEVKSEVPADQLAIDFTKTATTGETAFRVSSIYSDGQEAVGNTFGFAGVFE</sequence>
<feature type="compositionally biased region" description="Basic residues" evidence="1">
    <location>
        <begin position="1"/>
        <end position="89"/>
    </location>
</feature>
<reference evidence="3" key="1">
    <citation type="submission" date="2020-05" db="EMBL/GenBank/DDBJ databases">
        <authorList>
            <person name="Chiriac C."/>
            <person name="Salcher M."/>
            <person name="Ghai R."/>
            <person name="Kavagutti S V."/>
        </authorList>
    </citation>
    <scope>NUCLEOTIDE SEQUENCE</scope>
</reference>
<dbReference type="InterPro" id="IPR036116">
    <property type="entry name" value="FN3_sf"/>
</dbReference>